<dbReference type="EMBL" id="JANIEX010002195">
    <property type="protein sequence ID" value="KAJ3551517.1"/>
    <property type="molecule type" value="Genomic_DNA"/>
</dbReference>
<feature type="compositionally biased region" description="Basic residues" evidence="1">
    <location>
        <begin position="182"/>
        <end position="191"/>
    </location>
</feature>
<feature type="compositionally biased region" description="Low complexity" evidence="1">
    <location>
        <begin position="242"/>
        <end position="252"/>
    </location>
</feature>
<protein>
    <submittedName>
        <fullName evidence="2">Uncharacterized protein</fullName>
    </submittedName>
</protein>
<accession>A0AAD5VIY5</accession>
<keyword evidence="3" id="KW-1185">Reference proteome</keyword>
<gene>
    <name evidence="2" type="ORF">NP233_g13066</name>
</gene>
<feature type="region of interest" description="Disordered" evidence="1">
    <location>
        <begin position="163"/>
        <end position="204"/>
    </location>
</feature>
<reference evidence="2" key="1">
    <citation type="submission" date="2022-07" db="EMBL/GenBank/DDBJ databases">
        <title>Genome Sequence of Leucocoprinus birnbaumii.</title>
        <authorList>
            <person name="Buettner E."/>
        </authorList>
    </citation>
    <scope>NUCLEOTIDE SEQUENCE</scope>
    <source>
        <strain evidence="2">VT141</strain>
    </source>
</reference>
<dbReference type="Proteomes" id="UP001213000">
    <property type="component" value="Unassembled WGS sequence"/>
</dbReference>
<organism evidence="2 3">
    <name type="scientific">Leucocoprinus birnbaumii</name>
    <dbReference type="NCBI Taxonomy" id="56174"/>
    <lineage>
        <taxon>Eukaryota</taxon>
        <taxon>Fungi</taxon>
        <taxon>Dikarya</taxon>
        <taxon>Basidiomycota</taxon>
        <taxon>Agaricomycotina</taxon>
        <taxon>Agaricomycetes</taxon>
        <taxon>Agaricomycetidae</taxon>
        <taxon>Agaricales</taxon>
        <taxon>Agaricineae</taxon>
        <taxon>Agaricaceae</taxon>
        <taxon>Leucocoprinus</taxon>
    </lineage>
</organism>
<evidence type="ECO:0000313" key="3">
    <source>
        <dbReference type="Proteomes" id="UP001213000"/>
    </source>
</evidence>
<feature type="region of interest" description="Disordered" evidence="1">
    <location>
        <begin position="242"/>
        <end position="263"/>
    </location>
</feature>
<evidence type="ECO:0000256" key="1">
    <source>
        <dbReference type="SAM" id="MobiDB-lite"/>
    </source>
</evidence>
<name>A0AAD5VIY5_9AGAR</name>
<dbReference type="AlphaFoldDB" id="A0AAD5VIY5"/>
<proteinExistence type="predicted"/>
<evidence type="ECO:0000313" key="2">
    <source>
        <dbReference type="EMBL" id="KAJ3551517.1"/>
    </source>
</evidence>
<comment type="caution">
    <text evidence="2">The sequence shown here is derived from an EMBL/GenBank/DDBJ whole genome shotgun (WGS) entry which is preliminary data.</text>
</comment>
<sequence>MPISHPASRPRIADARPPKIAIDLPHVDYSPLVFWRIFESTDIHSPFFYITPTFFSRALGFDAALHEGNPQNFRAIVGYNQFAVLFNQQSIDYKMHVLNKEGTSYFFPTGGFRITTSDIDLSEYDRAYPISDPLLISLGIINENGTLNYPNLLMIARKVLHAPSPPSSHPRYFNRAGPSTRPYHHPSRKHTLLGSGNRGRPRFPRVQYLNSKLPCHHPLSQATTIDDTSSLTTPSLEVSSISYQSTSASSSTPPTPNSSPSDLITEDKVLSMLEDPLHGLTKSLFNIPEETINPIDISTLPRIDDPVVEPSISTTQELSAVDQSDPIRGVASLSLNDEEDTEGSVVDFNMVSEEEASA</sequence>